<dbReference type="OrthoDB" id="7428745at2"/>
<name>A0A844Y563_9SPHN</name>
<feature type="coiled-coil region" evidence="1">
    <location>
        <begin position="42"/>
        <end position="69"/>
    </location>
</feature>
<protein>
    <submittedName>
        <fullName evidence="3">Uncharacterized protein</fullName>
    </submittedName>
</protein>
<keyword evidence="2" id="KW-0812">Transmembrane</keyword>
<comment type="caution">
    <text evidence="3">The sequence shown here is derived from an EMBL/GenBank/DDBJ whole genome shotgun (WGS) entry which is preliminary data.</text>
</comment>
<reference evidence="3 4" key="1">
    <citation type="submission" date="2019-12" db="EMBL/GenBank/DDBJ databases">
        <title>Genomic-based taxomic classification of the family Erythrobacteraceae.</title>
        <authorList>
            <person name="Xu L."/>
        </authorList>
    </citation>
    <scope>NUCLEOTIDE SEQUENCE [LARGE SCALE GENOMIC DNA]</scope>
    <source>
        <strain evidence="3 4">JCM 17468</strain>
    </source>
</reference>
<keyword evidence="2" id="KW-0472">Membrane</keyword>
<dbReference type="EMBL" id="WTYD01000001">
    <property type="protein sequence ID" value="MXO52669.1"/>
    <property type="molecule type" value="Genomic_DNA"/>
</dbReference>
<accession>A0A844Y563</accession>
<dbReference type="AlphaFoldDB" id="A0A844Y563"/>
<evidence type="ECO:0000313" key="4">
    <source>
        <dbReference type="Proteomes" id="UP000430272"/>
    </source>
</evidence>
<proteinExistence type="predicted"/>
<evidence type="ECO:0000313" key="3">
    <source>
        <dbReference type="EMBL" id="MXO52669.1"/>
    </source>
</evidence>
<evidence type="ECO:0000256" key="1">
    <source>
        <dbReference type="SAM" id="Coils"/>
    </source>
</evidence>
<sequence>MGWEIIPITIGTVALVAIVLGMAQDSFQAWLKHKERQMELMANKTAEQAAQYAAKAQKLEARVRVLERIAIDRGSDLAMQIEDLRDGNELEESVQ</sequence>
<keyword evidence="1" id="KW-0175">Coiled coil</keyword>
<feature type="transmembrane region" description="Helical" evidence="2">
    <location>
        <begin position="6"/>
        <end position="31"/>
    </location>
</feature>
<dbReference type="RefSeq" id="WP_160659624.1">
    <property type="nucleotide sequence ID" value="NZ_BAABDV010000001.1"/>
</dbReference>
<keyword evidence="4" id="KW-1185">Reference proteome</keyword>
<keyword evidence="2" id="KW-1133">Transmembrane helix</keyword>
<gene>
    <name evidence="3" type="ORF">GRI47_01445</name>
</gene>
<evidence type="ECO:0000256" key="2">
    <source>
        <dbReference type="SAM" id="Phobius"/>
    </source>
</evidence>
<organism evidence="3 4">
    <name type="scientific">Qipengyuania pelagi</name>
    <dbReference type="NCBI Taxonomy" id="994320"/>
    <lineage>
        <taxon>Bacteria</taxon>
        <taxon>Pseudomonadati</taxon>
        <taxon>Pseudomonadota</taxon>
        <taxon>Alphaproteobacteria</taxon>
        <taxon>Sphingomonadales</taxon>
        <taxon>Erythrobacteraceae</taxon>
        <taxon>Qipengyuania</taxon>
    </lineage>
</organism>
<dbReference type="Proteomes" id="UP000430272">
    <property type="component" value="Unassembled WGS sequence"/>
</dbReference>